<dbReference type="Proteomes" id="UP001314263">
    <property type="component" value="Unassembled WGS sequence"/>
</dbReference>
<protein>
    <submittedName>
        <fullName evidence="3">Uncharacterized protein</fullName>
    </submittedName>
</protein>
<sequence length="318" mass="35172">MMLHASASAEQQASTSTLHCCPRCTLAVPLKGRARHWQAQRSSRAAQDIIHLRWLQRPCLMKVRTSNRRTPRSLALDARAMVNVDFSPALLLGMSLIAGGLALYQLRRLQPDISRDFDVIVSAVATFSGGILIFQGWRLDPLLLFCQLLTAGTALGFGVESLKLRQAVRDIQKAEEEGLRSGSRPYAQDPRQERAGPSLPPPQQQPVEGWREAGEGARWQGPAAEASVADRQYDSYAEGSMSSDSRAGPSGSEREMYYDVEVEDDEGYSTQKRNGVQWQGDSNRDPSNGNYGPRQRQQGLARGKRWSPASDSGNDDWD</sequence>
<keyword evidence="4" id="KW-1185">Reference proteome</keyword>
<feature type="region of interest" description="Disordered" evidence="1">
    <location>
        <begin position="174"/>
        <end position="318"/>
    </location>
</feature>
<evidence type="ECO:0000313" key="4">
    <source>
        <dbReference type="Proteomes" id="UP001314263"/>
    </source>
</evidence>
<dbReference type="EMBL" id="CAUYUE010000015">
    <property type="protein sequence ID" value="CAK0786654.1"/>
    <property type="molecule type" value="Genomic_DNA"/>
</dbReference>
<evidence type="ECO:0000256" key="1">
    <source>
        <dbReference type="SAM" id="MobiDB-lite"/>
    </source>
</evidence>
<comment type="caution">
    <text evidence="3">The sequence shown here is derived from an EMBL/GenBank/DDBJ whole genome shotgun (WGS) entry which is preliminary data.</text>
</comment>
<feature type="compositionally biased region" description="Acidic residues" evidence="1">
    <location>
        <begin position="258"/>
        <end position="267"/>
    </location>
</feature>
<name>A0AAV1IHS9_9CHLO</name>
<keyword evidence="2" id="KW-1133">Transmembrane helix</keyword>
<dbReference type="Pfam" id="PF07444">
    <property type="entry name" value="Ycf66_N"/>
    <property type="match status" value="1"/>
</dbReference>
<evidence type="ECO:0000313" key="3">
    <source>
        <dbReference type="EMBL" id="CAK0786654.1"/>
    </source>
</evidence>
<proteinExistence type="predicted"/>
<dbReference type="AlphaFoldDB" id="A0AAV1IHS9"/>
<feature type="transmembrane region" description="Helical" evidence="2">
    <location>
        <begin position="116"/>
        <end position="136"/>
    </location>
</feature>
<accession>A0AAV1IHS9</accession>
<keyword evidence="2" id="KW-0812">Transmembrane</keyword>
<reference evidence="3 4" key="1">
    <citation type="submission" date="2023-10" db="EMBL/GenBank/DDBJ databases">
        <authorList>
            <person name="Maclean D."/>
            <person name="Macfadyen A."/>
        </authorList>
    </citation>
    <scope>NUCLEOTIDE SEQUENCE [LARGE SCALE GENOMIC DNA]</scope>
</reference>
<organism evidence="3 4">
    <name type="scientific">Coccomyxa viridis</name>
    <dbReference type="NCBI Taxonomy" id="1274662"/>
    <lineage>
        <taxon>Eukaryota</taxon>
        <taxon>Viridiplantae</taxon>
        <taxon>Chlorophyta</taxon>
        <taxon>core chlorophytes</taxon>
        <taxon>Trebouxiophyceae</taxon>
        <taxon>Trebouxiophyceae incertae sedis</taxon>
        <taxon>Coccomyxaceae</taxon>
        <taxon>Coccomyxa</taxon>
    </lineage>
</organism>
<gene>
    <name evidence="3" type="ORF">CVIRNUC_009868</name>
</gene>
<evidence type="ECO:0000256" key="2">
    <source>
        <dbReference type="SAM" id="Phobius"/>
    </source>
</evidence>
<feature type="transmembrane region" description="Helical" evidence="2">
    <location>
        <begin position="86"/>
        <end position="104"/>
    </location>
</feature>
<feature type="compositionally biased region" description="Polar residues" evidence="1">
    <location>
        <begin position="268"/>
        <end position="298"/>
    </location>
</feature>
<keyword evidence="2" id="KW-0472">Membrane</keyword>
<dbReference type="InterPro" id="IPR010004">
    <property type="entry name" value="Uncharacterised_Ycf66"/>
</dbReference>